<dbReference type="OrthoDB" id="9999863at2759"/>
<feature type="transmembrane region" description="Helical" evidence="8">
    <location>
        <begin position="12"/>
        <end position="30"/>
    </location>
</feature>
<evidence type="ECO:0000256" key="1">
    <source>
        <dbReference type="ARBA" id="ARBA00004141"/>
    </source>
</evidence>
<dbReference type="OMA" id="ENITDRH"/>
<dbReference type="InterPro" id="IPR003445">
    <property type="entry name" value="Cat_transpt"/>
</dbReference>
<evidence type="ECO:0000256" key="2">
    <source>
        <dbReference type="ARBA" id="ARBA00010864"/>
    </source>
</evidence>
<reference evidence="10" key="2">
    <citation type="submission" date="2018-02" db="UniProtKB">
        <authorList>
            <consortium name="EnsemblPlants"/>
        </authorList>
    </citation>
    <scope>IDENTIFICATION</scope>
    <source>
        <strain evidence="10">Williams 82</strain>
    </source>
</reference>
<feature type="transmembrane region" description="Helical" evidence="8">
    <location>
        <begin position="36"/>
        <end position="54"/>
    </location>
</feature>
<dbReference type="RefSeq" id="XP_006582258.1">
    <property type="nucleotide sequence ID" value="XM_006582195.3"/>
</dbReference>
<keyword evidence="6" id="KW-0406">Ion transport</keyword>
<comment type="subcellular location">
    <subcellularLocation>
        <location evidence="1">Membrane</location>
        <topology evidence="1">Multi-pass membrane protein</topology>
    </subcellularLocation>
</comment>
<feature type="transmembrane region" description="Helical" evidence="8">
    <location>
        <begin position="421"/>
        <end position="443"/>
    </location>
</feature>
<dbReference type="HOGENOM" id="CLU_008384_2_0_1"/>
<dbReference type="ExpressionAtlas" id="I1KEI5">
    <property type="expression patterns" value="baseline and differential"/>
</dbReference>
<organism evidence="9">
    <name type="scientific">Glycine max</name>
    <name type="common">Soybean</name>
    <name type="synonym">Glycine hispida</name>
    <dbReference type="NCBI Taxonomy" id="3847"/>
    <lineage>
        <taxon>Eukaryota</taxon>
        <taxon>Viridiplantae</taxon>
        <taxon>Streptophyta</taxon>
        <taxon>Embryophyta</taxon>
        <taxon>Tracheophyta</taxon>
        <taxon>Spermatophyta</taxon>
        <taxon>Magnoliopsida</taxon>
        <taxon>eudicotyledons</taxon>
        <taxon>Gunneridae</taxon>
        <taxon>Pentapetalae</taxon>
        <taxon>rosids</taxon>
        <taxon>fabids</taxon>
        <taxon>Fabales</taxon>
        <taxon>Fabaceae</taxon>
        <taxon>Papilionoideae</taxon>
        <taxon>50 kb inversion clade</taxon>
        <taxon>NPAAA clade</taxon>
        <taxon>indigoferoid/millettioid clade</taxon>
        <taxon>Phaseoleae</taxon>
        <taxon>Glycine</taxon>
        <taxon>Glycine subgen. Soja</taxon>
    </lineage>
</organism>
<feature type="transmembrane region" description="Helical" evidence="8">
    <location>
        <begin position="275"/>
        <end position="296"/>
    </location>
</feature>
<dbReference type="eggNOG" id="KOG1341">
    <property type="taxonomic scope" value="Eukaryota"/>
</dbReference>
<dbReference type="AlphaFoldDB" id="I1KEI5"/>
<dbReference type="EMBL" id="CM000839">
    <property type="protein sequence ID" value="KRH55676.1"/>
    <property type="molecule type" value="Genomic_DNA"/>
</dbReference>
<dbReference type="Pfam" id="PF02386">
    <property type="entry name" value="TrkH"/>
    <property type="match status" value="2"/>
</dbReference>
<dbReference type="KEGG" id="gmx:100797835"/>
<dbReference type="InterPro" id="IPR051143">
    <property type="entry name" value="TrkH_K-transport"/>
</dbReference>
<keyword evidence="3" id="KW-0813">Transport</keyword>
<feature type="transmembrane region" description="Helical" evidence="8">
    <location>
        <begin position="363"/>
        <end position="385"/>
    </location>
</feature>
<proteinExistence type="inferred from homology"/>
<evidence type="ECO:0000313" key="10">
    <source>
        <dbReference type="EnsemblPlants" id="KRH55676"/>
    </source>
</evidence>
<feature type="transmembrane region" description="Helical" evidence="8">
    <location>
        <begin position="463"/>
        <end position="485"/>
    </location>
</feature>
<feature type="transmembrane region" description="Helical" evidence="8">
    <location>
        <begin position="308"/>
        <end position="326"/>
    </location>
</feature>
<dbReference type="Gramene" id="KRH55676">
    <property type="protein sequence ID" value="KRH55676"/>
    <property type="gene ID" value="GLYMA_06G271600"/>
</dbReference>
<evidence type="ECO:0000256" key="4">
    <source>
        <dbReference type="ARBA" id="ARBA00022692"/>
    </source>
</evidence>
<accession>I1KEI5</accession>
<keyword evidence="4 8" id="KW-0812">Transmembrane</keyword>
<dbReference type="PaxDb" id="3847-GLYMA06G42340.1"/>
<reference evidence="9 10" key="1">
    <citation type="journal article" date="2010" name="Nature">
        <title>Genome sequence of the palaeopolyploid soybean.</title>
        <authorList>
            <person name="Schmutz J."/>
            <person name="Cannon S.B."/>
            <person name="Schlueter J."/>
            <person name="Ma J."/>
            <person name="Mitros T."/>
            <person name="Nelson W."/>
            <person name="Hyten D.L."/>
            <person name="Song Q."/>
            <person name="Thelen J.J."/>
            <person name="Cheng J."/>
            <person name="Xu D."/>
            <person name="Hellsten U."/>
            <person name="May G.D."/>
            <person name="Yu Y."/>
            <person name="Sakurai T."/>
            <person name="Umezawa T."/>
            <person name="Bhattacharyya M.K."/>
            <person name="Sandhu D."/>
            <person name="Valliyodan B."/>
            <person name="Lindquist E."/>
            <person name="Peto M."/>
            <person name="Grant D."/>
            <person name="Shu S."/>
            <person name="Goodstein D."/>
            <person name="Barry K."/>
            <person name="Futrell-Griggs M."/>
            <person name="Abernathy B."/>
            <person name="Du J."/>
            <person name="Tian Z."/>
            <person name="Zhu L."/>
            <person name="Gill N."/>
            <person name="Joshi T."/>
            <person name="Libault M."/>
            <person name="Sethuraman A."/>
            <person name="Zhang X.-C."/>
            <person name="Shinozaki K."/>
            <person name="Nguyen H.T."/>
            <person name="Wing R.A."/>
            <person name="Cregan P."/>
            <person name="Specht J."/>
            <person name="Grimwood J."/>
            <person name="Rokhsar D."/>
            <person name="Stacey G."/>
            <person name="Shoemaker R.C."/>
            <person name="Jackson S.A."/>
        </authorList>
    </citation>
    <scope>NUCLEOTIDE SEQUENCE [LARGE SCALE GENOMIC DNA]</scope>
    <source>
        <strain evidence="10">cv. Williams 82</strain>
        <tissue evidence="9">Callus</tissue>
    </source>
</reference>
<evidence type="ECO:0000256" key="5">
    <source>
        <dbReference type="ARBA" id="ARBA00022989"/>
    </source>
</evidence>
<dbReference type="GO" id="GO:0005886">
    <property type="term" value="C:plasma membrane"/>
    <property type="evidence" value="ECO:0000318"/>
    <property type="project" value="GO_Central"/>
</dbReference>
<dbReference type="PANTHER" id="PTHR31064:SF30">
    <property type="entry name" value="HIGH-AFFINITY POTASSIUM TRANSPORT PROTEIN-RELATED"/>
    <property type="match status" value="1"/>
</dbReference>
<evidence type="ECO:0000256" key="6">
    <source>
        <dbReference type="ARBA" id="ARBA00023065"/>
    </source>
</evidence>
<evidence type="ECO:0000313" key="11">
    <source>
        <dbReference type="Proteomes" id="UP000008827"/>
    </source>
</evidence>
<gene>
    <name evidence="10" type="primary">LOC100797835</name>
    <name evidence="9" type="ORF">GLYMA_06G271600</name>
</gene>
<dbReference type="Proteomes" id="UP000008827">
    <property type="component" value="Chromosome 6"/>
</dbReference>
<dbReference type="STRING" id="3847.I1KEI5"/>
<comment type="similarity">
    <text evidence="2">Belongs to the TrkH potassium transport family. HKT (TC 2.A.38.3) subfamily.</text>
</comment>
<dbReference type="PANTHER" id="PTHR31064">
    <property type="entry name" value="POTASSIUM TRANSPORT PROTEIN DDB_G0292412-RELATED"/>
    <property type="match status" value="1"/>
</dbReference>
<sequence length="574" mass="64904">MKNFAYLSQKQHRFCSFFPHSLGFFVHFLAFHVHPFFVQLCYFVILSLLGYLGLKVSKPRTPVRPNDLDLFYTSVSASTVSSMVAVEMEVFSNSQLILLTLLMFVGGEVFTSVLDLIFARYKFTQSVQNKVPTHHSYQTQSEFSPVEHICGLDKNNDNTNPFSPTKKPPINANQIELGLVSIDHSESENHKPSDSKLPDTYLQFLQIKKTKSNINVPKGTVESFNDSDRLKYNCLSFLTFVVLGYLVVVQFVGFSFVSLYITLVPSARQVLKNKGIKIATFSLFTIVSTFASCGFIPTNENMMVFKKNSGLLLLVLPHILLGNTLYPPCLRLVIMALKRVTRREEYSHLLKNFKDVGYDHMLSALHCCLLVATVLGFNLVQFVMFCSVEWNTKIMEGLNVYEKVVASLFQVTNARHSGESVFDLSSISSAILVLFVVMMYLPPYTTFLPVREHENDVKRNEKSVVECLVFSQLSYLVIFIILICITESNSLKEDPLNFNVLNITLEVISAYGNVGLSMGYSCARQLKPDATCKDSWVGFSGRWSSKGKFILILVMFFGRLKKFNMKGGKAWNLS</sequence>
<evidence type="ECO:0000256" key="8">
    <source>
        <dbReference type="SAM" id="Phobius"/>
    </source>
</evidence>
<keyword evidence="5 8" id="KW-1133">Transmembrane helix</keyword>
<keyword evidence="11" id="KW-1185">Reference proteome</keyword>
<dbReference type="GeneID" id="100797835"/>
<feature type="transmembrane region" description="Helical" evidence="8">
    <location>
        <begin position="96"/>
        <end position="118"/>
    </location>
</feature>
<evidence type="ECO:0000313" key="9">
    <source>
        <dbReference type="EMBL" id="KRH55676.1"/>
    </source>
</evidence>
<protein>
    <recommendedName>
        <fullName evidence="12">Sodium transporter HKT1</fullName>
    </recommendedName>
</protein>
<keyword evidence="7 8" id="KW-0472">Membrane</keyword>
<evidence type="ECO:0000256" key="3">
    <source>
        <dbReference type="ARBA" id="ARBA00022448"/>
    </source>
</evidence>
<reference evidence="9" key="3">
    <citation type="submission" date="2018-07" db="EMBL/GenBank/DDBJ databases">
        <title>WGS assembly of Glycine max.</title>
        <authorList>
            <person name="Schmutz J."/>
            <person name="Cannon S."/>
            <person name="Schlueter J."/>
            <person name="Ma J."/>
            <person name="Mitros T."/>
            <person name="Nelson W."/>
            <person name="Hyten D."/>
            <person name="Song Q."/>
            <person name="Thelen J."/>
            <person name="Cheng J."/>
            <person name="Xu D."/>
            <person name="Hellsten U."/>
            <person name="May G."/>
            <person name="Yu Y."/>
            <person name="Sakurai T."/>
            <person name="Umezawa T."/>
            <person name="Bhattacharyya M."/>
            <person name="Sandhu D."/>
            <person name="Valliyodan B."/>
            <person name="Lindquist E."/>
            <person name="Peto M."/>
            <person name="Grant D."/>
            <person name="Shu S."/>
            <person name="Goodstein D."/>
            <person name="Barry K."/>
            <person name="Futrell-Griggs M."/>
            <person name="Abernathy B."/>
            <person name="Du J."/>
            <person name="Tian Z."/>
            <person name="Zhu L."/>
            <person name="Gill N."/>
            <person name="Joshi T."/>
            <person name="Libault M."/>
            <person name="Sethuraman A."/>
            <person name="Zhang X."/>
            <person name="Shinozaki K."/>
            <person name="Nguyen H."/>
            <person name="Wing R."/>
            <person name="Cregan P."/>
            <person name="Specht J."/>
            <person name="Grimwood J."/>
            <person name="Rokhsar D."/>
            <person name="Stacey G."/>
            <person name="Shoemaker R."/>
            <person name="Jackson S."/>
        </authorList>
    </citation>
    <scope>NUCLEOTIDE SEQUENCE</scope>
    <source>
        <tissue evidence="9">Callus</tissue>
    </source>
</reference>
<evidence type="ECO:0008006" key="12">
    <source>
        <dbReference type="Google" id="ProtNLM"/>
    </source>
</evidence>
<evidence type="ECO:0000256" key="7">
    <source>
        <dbReference type="ARBA" id="ARBA00023136"/>
    </source>
</evidence>
<dbReference type="EnsemblPlants" id="KRH55676">
    <property type="protein sequence ID" value="KRH55676"/>
    <property type="gene ID" value="GLYMA_06G271600"/>
</dbReference>
<feature type="transmembrane region" description="Helical" evidence="8">
    <location>
        <begin position="237"/>
        <end position="263"/>
    </location>
</feature>
<dbReference type="GO" id="GO:0015081">
    <property type="term" value="F:sodium ion transmembrane transporter activity"/>
    <property type="evidence" value="ECO:0000318"/>
    <property type="project" value="GO_Central"/>
</dbReference>
<name>I1KEI5_SOYBN</name>